<evidence type="ECO:0000259" key="5">
    <source>
        <dbReference type="PROSITE" id="PS50923"/>
    </source>
</evidence>
<name>A0A8B9T984_ANAPL</name>
<dbReference type="Pfam" id="PF00084">
    <property type="entry name" value="Sushi"/>
    <property type="match status" value="5"/>
</dbReference>
<evidence type="ECO:0000256" key="4">
    <source>
        <dbReference type="PROSITE-ProRule" id="PRU00302"/>
    </source>
</evidence>
<feature type="domain" description="Sushi" evidence="5">
    <location>
        <begin position="205"/>
        <end position="263"/>
    </location>
</feature>
<keyword evidence="2" id="KW-0732">Signal</keyword>
<reference evidence="6" key="3">
    <citation type="submission" date="2025-09" db="UniProtKB">
        <authorList>
            <consortium name="Ensembl"/>
        </authorList>
    </citation>
    <scope>IDENTIFICATION</scope>
</reference>
<sequence length="501" mass="55660">MVRSVTDPSFPSSSPPACGLWFRAQKPCDYPVIENGKISERMAHSYFPMRIGQYVDYHCRNGYLAPNGGRVVRIYCSKGGWNPEPKCLKTCFVTHLENGYFRYNRYTYTEGERIQYVCNQDYRTESAGGEVTCTKNGWSPFPRCIRKSDTCPPPPQLHGAKQIPEKYEPGETIRYQCHEGFKATGLPEIFCRRGTWSTPPICEDVSCGPPPEILNAHITSTQQQRYLPGAKVHYECESNSQIMGVNYVTCSDGHWTKVPSCRDVTCEPPPEIADIENGDILSFPLPEYDQGQIVKYKCASFYILKGPEQITCIDGQWTNPPVCLAACTASEEDMDRNNIELRWRGERKLYSTSGDFIEFDCKIGYVQDPASSPFRVQCMDGTLEYPRCKPGSKSPPLCHCFVPVSFSSASLLQPQLCPLCAAPLWLCPALVCVEAGVNAHCTPSHASPAGNLCLPPPTISPSRNYSDIAEGYEMGFCLSSSAMCVDTGGDRCSRDAAQGNK</sequence>
<dbReference type="SMART" id="SM00032">
    <property type="entry name" value="CCP"/>
    <property type="match status" value="6"/>
</dbReference>
<accession>A0A8B9T984</accession>
<feature type="domain" description="Sushi" evidence="5">
    <location>
        <begin position="89"/>
        <end position="146"/>
    </location>
</feature>
<dbReference type="GO" id="GO:0001851">
    <property type="term" value="F:complement component C3b binding"/>
    <property type="evidence" value="ECO:0007669"/>
    <property type="project" value="TreeGrafter"/>
</dbReference>
<dbReference type="GO" id="GO:0006956">
    <property type="term" value="P:complement activation"/>
    <property type="evidence" value="ECO:0007669"/>
    <property type="project" value="TreeGrafter"/>
</dbReference>
<dbReference type="PROSITE" id="PS50923">
    <property type="entry name" value="SUSHI"/>
    <property type="match status" value="4"/>
</dbReference>
<evidence type="ECO:0000256" key="1">
    <source>
        <dbReference type="ARBA" id="ARBA00022659"/>
    </source>
</evidence>
<proteinExistence type="predicted"/>
<organism evidence="6 7">
    <name type="scientific">Anas platyrhynchos</name>
    <name type="common">Mallard</name>
    <name type="synonym">Anas boschas</name>
    <dbReference type="NCBI Taxonomy" id="8839"/>
    <lineage>
        <taxon>Eukaryota</taxon>
        <taxon>Metazoa</taxon>
        <taxon>Chordata</taxon>
        <taxon>Craniata</taxon>
        <taxon>Vertebrata</taxon>
        <taxon>Euteleostomi</taxon>
        <taxon>Archelosauria</taxon>
        <taxon>Archosauria</taxon>
        <taxon>Dinosauria</taxon>
        <taxon>Saurischia</taxon>
        <taxon>Theropoda</taxon>
        <taxon>Coelurosauria</taxon>
        <taxon>Aves</taxon>
        <taxon>Neognathae</taxon>
        <taxon>Galloanserae</taxon>
        <taxon>Anseriformes</taxon>
        <taxon>Anatidae</taxon>
        <taxon>Anatinae</taxon>
        <taxon>Anas</taxon>
    </lineage>
</organism>
<protein>
    <recommendedName>
        <fullName evidence="5">Sushi domain-containing protein</fullName>
    </recommendedName>
</protein>
<dbReference type="Ensembl" id="ENSAPLT00020019472.1">
    <property type="protein sequence ID" value="ENSAPLP00020018000.1"/>
    <property type="gene ID" value="ENSAPLG00020012616.1"/>
</dbReference>
<reference evidence="6" key="2">
    <citation type="submission" date="2025-08" db="UniProtKB">
        <authorList>
            <consortium name="Ensembl"/>
        </authorList>
    </citation>
    <scope>IDENTIFICATION</scope>
</reference>
<reference evidence="6" key="1">
    <citation type="submission" date="2019-08" db="EMBL/GenBank/DDBJ databases">
        <title>Three high-quality genomes provides insights into domestication of ducks.</title>
        <authorList>
            <person name="Hou Z.C."/>
            <person name="Zhu F."/>
            <person name="Yin Z.T."/>
            <person name="Zhang F."/>
        </authorList>
    </citation>
    <scope>NUCLEOTIDE SEQUENCE [LARGE SCALE GENOMIC DNA]</scope>
</reference>
<dbReference type="FunFam" id="2.10.70.10:FF:000060">
    <property type="entry name" value="Complement inhibitory factor H"/>
    <property type="match status" value="1"/>
</dbReference>
<dbReference type="InterPro" id="IPR000436">
    <property type="entry name" value="Sushi_SCR_CCP_dom"/>
</dbReference>
<evidence type="ECO:0000313" key="6">
    <source>
        <dbReference type="Ensembl" id="ENSAPLP00020018000.1"/>
    </source>
</evidence>
<evidence type="ECO:0000256" key="3">
    <source>
        <dbReference type="ARBA" id="ARBA00023157"/>
    </source>
</evidence>
<evidence type="ECO:0000256" key="2">
    <source>
        <dbReference type="ARBA" id="ARBA00022729"/>
    </source>
</evidence>
<feature type="disulfide bond" evidence="4">
    <location>
        <begin position="207"/>
        <end position="250"/>
    </location>
</feature>
<comment type="caution">
    <text evidence="4">Lacks conserved residue(s) required for the propagation of feature annotation.</text>
</comment>
<feature type="domain" description="Sushi" evidence="5">
    <location>
        <begin position="149"/>
        <end position="204"/>
    </location>
</feature>
<dbReference type="PANTHER" id="PTHR45785">
    <property type="entry name" value="COMPLEMENT FACTOR H-RELATED"/>
    <property type="match status" value="1"/>
</dbReference>
<dbReference type="CDD" id="cd00033">
    <property type="entry name" value="CCP"/>
    <property type="match status" value="4"/>
</dbReference>
<dbReference type="Proteomes" id="UP000694400">
    <property type="component" value="Chromosome 8"/>
</dbReference>
<keyword evidence="1 4" id="KW-0768">Sushi</keyword>
<dbReference type="FunFam" id="2.10.70.10:FF:000026">
    <property type="entry name" value="Complement inhibitory factor H"/>
    <property type="match status" value="1"/>
</dbReference>
<dbReference type="GO" id="GO:0005615">
    <property type="term" value="C:extracellular space"/>
    <property type="evidence" value="ECO:0007669"/>
    <property type="project" value="TreeGrafter"/>
</dbReference>
<feature type="domain" description="Sushi" evidence="5">
    <location>
        <begin position="264"/>
        <end position="325"/>
    </location>
</feature>
<dbReference type="InterPro" id="IPR035976">
    <property type="entry name" value="Sushi/SCR/CCP_sf"/>
</dbReference>
<keyword evidence="3 4" id="KW-1015">Disulfide bond</keyword>
<dbReference type="Gene3D" id="2.10.70.10">
    <property type="entry name" value="Complement Module, domain 1"/>
    <property type="match status" value="6"/>
</dbReference>
<evidence type="ECO:0000313" key="7">
    <source>
        <dbReference type="Proteomes" id="UP000694400"/>
    </source>
</evidence>
<dbReference type="AlphaFoldDB" id="A0A8B9T984"/>
<dbReference type="InterPro" id="IPR051503">
    <property type="entry name" value="ComplSys_Reg/VirEntry_Med"/>
</dbReference>
<dbReference type="SUPFAM" id="SSF57535">
    <property type="entry name" value="Complement control module/SCR domain"/>
    <property type="match status" value="6"/>
</dbReference>
<dbReference type="PANTHER" id="PTHR45785:SF7">
    <property type="entry name" value="COMPLEMENT FACTOR H"/>
    <property type="match status" value="1"/>
</dbReference>